<dbReference type="Pfam" id="PF14223">
    <property type="entry name" value="Retrotran_gag_2"/>
    <property type="match status" value="1"/>
</dbReference>
<evidence type="ECO:0000313" key="2">
    <source>
        <dbReference type="Proteomes" id="UP001358586"/>
    </source>
</evidence>
<comment type="caution">
    <text evidence="1">The sequence shown here is derived from an EMBL/GenBank/DDBJ whole genome shotgun (WGS) entry which is preliminary data.</text>
</comment>
<proteinExistence type="predicted"/>
<dbReference type="Proteomes" id="UP001358586">
    <property type="component" value="Chromosome 10"/>
</dbReference>
<keyword evidence="2" id="KW-1185">Reference proteome</keyword>
<reference evidence="1 2" key="1">
    <citation type="submission" date="2023-03" db="EMBL/GenBank/DDBJ databases">
        <title>WGS of Gossypium arboreum.</title>
        <authorList>
            <person name="Yu D."/>
        </authorList>
    </citation>
    <scope>NUCLEOTIDE SEQUENCE [LARGE SCALE GENOMIC DNA]</scope>
    <source>
        <tissue evidence="1">Leaf</tissue>
    </source>
</reference>
<accession>A0ABR0NIH0</accession>
<organism evidence="1 2">
    <name type="scientific">Gossypium arboreum</name>
    <name type="common">Tree cotton</name>
    <name type="synonym">Gossypium nanking</name>
    <dbReference type="NCBI Taxonomy" id="29729"/>
    <lineage>
        <taxon>Eukaryota</taxon>
        <taxon>Viridiplantae</taxon>
        <taxon>Streptophyta</taxon>
        <taxon>Embryophyta</taxon>
        <taxon>Tracheophyta</taxon>
        <taxon>Spermatophyta</taxon>
        <taxon>Magnoliopsida</taxon>
        <taxon>eudicotyledons</taxon>
        <taxon>Gunneridae</taxon>
        <taxon>Pentapetalae</taxon>
        <taxon>rosids</taxon>
        <taxon>malvids</taxon>
        <taxon>Malvales</taxon>
        <taxon>Malvaceae</taxon>
        <taxon>Malvoideae</taxon>
        <taxon>Gossypium</taxon>
    </lineage>
</organism>
<evidence type="ECO:0000313" key="1">
    <source>
        <dbReference type="EMBL" id="KAK5794801.1"/>
    </source>
</evidence>
<name>A0ABR0NIH0_GOSAR</name>
<dbReference type="EMBL" id="JARKNE010000010">
    <property type="protein sequence ID" value="KAK5794801.1"/>
    <property type="molecule type" value="Genomic_DNA"/>
</dbReference>
<gene>
    <name evidence="1" type="ORF">PVK06_036048</name>
</gene>
<dbReference type="PANTHER" id="PTHR35317:SF35">
    <property type="entry name" value="DUF4219 DOMAIN-CONTAINING PROTEIN"/>
    <property type="match status" value="1"/>
</dbReference>
<protein>
    <recommendedName>
        <fullName evidence="3">DUF4219 domain-containing protein</fullName>
    </recommendedName>
</protein>
<sequence length="98" mass="11375">MASAGFSSFQPLIPIFNGEKYQWWNIKVNALLRSQELWDLVEYEFADVFEPDEEEEKRLKETKKNDAKALFIIQQAIHDSIFSQFAAATTSNEAWSIL</sequence>
<dbReference type="PANTHER" id="PTHR35317">
    <property type="entry name" value="OS04G0629600 PROTEIN"/>
    <property type="match status" value="1"/>
</dbReference>
<evidence type="ECO:0008006" key="3">
    <source>
        <dbReference type="Google" id="ProtNLM"/>
    </source>
</evidence>